<protein>
    <submittedName>
        <fullName evidence="1">Blast:Craniofacial development protein 2</fullName>
    </submittedName>
</protein>
<feature type="non-terminal residue" evidence="1">
    <location>
        <position position="1"/>
    </location>
</feature>
<name>A0A8B6E0L9_MYTGA</name>
<reference evidence="1" key="1">
    <citation type="submission" date="2018-11" db="EMBL/GenBank/DDBJ databases">
        <authorList>
            <person name="Alioto T."/>
            <person name="Alioto T."/>
        </authorList>
    </citation>
    <scope>NUCLEOTIDE SEQUENCE</scope>
</reference>
<dbReference type="InterPro" id="IPR036691">
    <property type="entry name" value="Endo/exonu/phosph_ase_sf"/>
</dbReference>
<gene>
    <name evidence="1" type="ORF">MGAL_10B094524</name>
</gene>
<sequence length="162" mass="18577">EVRPENRNQLEGLMNDVGQTQNQLEANIRREPLVHPRKQIKVGCWNVRTMYAPGKTYQVVNEMNNYGIDVLGISECRWTGTGKINLRGGETMLYSGQTERHEYGVALIISKANRKTLMEWQPINERIITARFFSRHIKLTIIQCYAPTNAASDEVQENSTKP</sequence>
<dbReference type="Gene3D" id="3.60.10.10">
    <property type="entry name" value="Endonuclease/exonuclease/phosphatase"/>
    <property type="match status" value="1"/>
</dbReference>
<dbReference type="SUPFAM" id="SSF56219">
    <property type="entry name" value="DNase I-like"/>
    <property type="match status" value="1"/>
</dbReference>
<accession>A0A8B6E0L9</accession>
<organism evidence="1 2">
    <name type="scientific">Mytilus galloprovincialis</name>
    <name type="common">Mediterranean mussel</name>
    <dbReference type="NCBI Taxonomy" id="29158"/>
    <lineage>
        <taxon>Eukaryota</taxon>
        <taxon>Metazoa</taxon>
        <taxon>Spiralia</taxon>
        <taxon>Lophotrochozoa</taxon>
        <taxon>Mollusca</taxon>
        <taxon>Bivalvia</taxon>
        <taxon>Autobranchia</taxon>
        <taxon>Pteriomorphia</taxon>
        <taxon>Mytilida</taxon>
        <taxon>Mytiloidea</taxon>
        <taxon>Mytilidae</taxon>
        <taxon>Mytilinae</taxon>
        <taxon>Mytilus</taxon>
    </lineage>
</organism>
<dbReference type="AlphaFoldDB" id="A0A8B6E0L9"/>
<comment type="caution">
    <text evidence="1">The sequence shown here is derived from an EMBL/GenBank/DDBJ whole genome shotgun (WGS) entry which is preliminary data.</text>
</comment>
<dbReference type="CDD" id="cd09076">
    <property type="entry name" value="L1-EN"/>
    <property type="match status" value="1"/>
</dbReference>
<evidence type="ECO:0000313" key="1">
    <source>
        <dbReference type="EMBL" id="VDI26973.1"/>
    </source>
</evidence>
<keyword evidence="2" id="KW-1185">Reference proteome</keyword>
<dbReference type="OrthoDB" id="6146255at2759"/>
<dbReference type="Proteomes" id="UP000596742">
    <property type="component" value="Unassembled WGS sequence"/>
</dbReference>
<evidence type="ECO:0000313" key="2">
    <source>
        <dbReference type="Proteomes" id="UP000596742"/>
    </source>
</evidence>
<proteinExistence type="predicted"/>
<dbReference type="EMBL" id="UYJE01004304">
    <property type="protein sequence ID" value="VDI26973.1"/>
    <property type="molecule type" value="Genomic_DNA"/>
</dbReference>